<dbReference type="KEGG" id="vg:80532838"/>
<proteinExistence type="predicted"/>
<dbReference type="RefSeq" id="YP_010795695.1">
    <property type="nucleotide sequence ID" value="NC_075702.1"/>
</dbReference>
<dbReference type="EMBL" id="MH939248">
    <property type="protein sequence ID" value="QEY02308.1"/>
    <property type="molecule type" value="Genomic_DNA"/>
</dbReference>
<sequence>MSEQWGKRAPVQPWRRRQHWRSAPYRGVNAGVNRADGDQRRERGRSPALKKMRGNREKAFPAVRIASCPPPNTTTTPPLHTPQPRLRQCRPGYSFNH</sequence>
<evidence type="ECO:0000256" key="1">
    <source>
        <dbReference type="SAM" id="MobiDB-lite"/>
    </source>
</evidence>
<accession>F8TC93</accession>
<dbReference type="GeneID" id="80532838"/>
<evidence type="ECO:0000313" key="2">
    <source>
        <dbReference type="EMBL" id="AEI00304.1"/>
    </source>
</evidence>
<dbReference type="RefSeq" id="YP_010795678.1">
    <property type="nucleotide sequence ID" value="NC_075702.1"/>
</dbReference>
<dbReference type="Proteomes" id="UP000095860">
    <property type="component" value="Segment"/>
</dbReference>
<name>F8TC93_9ALPH</name>
<organism evidence="2 4">
    <name type="scientific">Gallid alphaherpesvirus 3</name>
    <dbReference type="NCBI Taxonomy" id="35250"/>
    <lineage>
        <taxon>Viruses</taxon>
        <taxon>Duplodnaviria</taxon>
        <taxon>Heunggongvirae</taxon>
        <taxon>Peploviricota</taxon>
        <taxon>Herviviricetes</taxon>
        <taxon>Herpesvirales</taxon>
        <taxon>Orthoherpesviridae</taxon>
        <taxon>Alphaherpesvirinae</taxon>
        <taxon>Mardivirus</taxon>
        <taxon>Mardivirus gallidalpha3</taxon>
    </lineage>
</organism>
<keyword evidence="4" id="KW-1185">Reference proteome</keyword>
<feature type="compositionally biased region" description="Low complexity" evidence="1">
    <location>
        <begin position="73"/>
        <end position="84"/>
    </location>
</feature>
<gene>
    <name evidence="2" type="primary">ORF1</name>
</gene>
<protein>
    <submittedName>
        <fullName evidence="2">ORF1 protein</fullName>
    </submittedName>
</protein>
<dbReference type="EMBL" id="MH939248">
    <property type="protein sequence ID" value="QEY02307.1"/>
    <property type="molecule type" value="Genomic_DNA"/>
</dbReference>
<feature type="compositionally biased region" description="Basic and acidic residues" evidence="1">
    <location>
        <begin position="35"/>
        <end position="45"/>
    </location>
</feature>
<evidence type="ECO:0000313" key="3">
    <source>
        <dbReference type="EMBL" id="QEY02307.1"/>
    </source>
</evidence>
<feature type="region of interest" description="Disordered" evidence="1">
    <location>
        <begin position="25"/>
        <end position="97"/>
    </location>
</feature>
<dbReference type="GeneID" id="80532855"/>
<evidence type="ECO:0000313" key="4">
    <source>
        <dbReference type="Proteomes" id="UP000095860"/>
    </source>
</evidence>
<dbReference type="EMBL" id="HQ840738">
    <property type="protein sequence ID" value="AEI00304.1"/>
    <property type="molecule type" value="Genomic_DNA"/>
</dbReference>
<dbReference type="KEGG" id="vg:80532855"/>
<dbReference type="EMBL" id="HQ840738">
    <property type="protein sequence ID" value="AEI00287.1"/>
    <property type="molecule type" value="Genomic_DNA"/>
</dbReference>
<reference evidence="3" key="2">
    <citation type="submission" date="2018-09" db="EMBL/GenBank/DDBJ databases">
        <title>Genomic sequence analysis of Gallid alphaherpesvirus 3 strain 301B/1.</title>
        <authorList>
            <person name="Kim T."/>
            <person name="Volkening J.D."/>
            <person name="Spatz S.J."/>
        </authorList>
    </citation>
    <scope>NUCLEOTIDE SEQUENCE</scope>
    <source>
        <strain evidence="3">301B/1</strain>
    </source>
</reference>
<reference evidence="2 4" key="1">
    <citation type="journal article" date="2011" name="Virus Genes">
        <title>Comparative genomic sequence analysis of the Marek's disease vaccine strain SB-1.</title>
        <authorList>
            <person name="Spatz S.J."/>
            <person name="Schat K.A."/>
        </authorList>
    </citation>
    <scope>NUCLEOTIDE SEQUENCE [LARGE SCALE GENOMIC DNA]</scope>
    <source>
        <strain evidence="2">SB-1</strain>
    </source>
</reference>